<feature type="transmembrane region" description="Helical" evidence="1">
    <location>
        <begin position="6"/>
        <end position="30"/>
    </location>
</feature>
<gene>
    <name evidence="2" type="ORF">BK131_04275</name>
</gene>
<evidence type="ECO:0000313" key="2">
    <source>
        <dbReference type="EMBL" id="OMF17189.1"/>
    </source>
</evidence>
<comment type="caution">
    <text evidence="2">The sequence shown here is derived from an EMBL/GenBank/DDBJ whole genome shotgun (WGS) entry which is preliminary data.</text>
</comment>
<evidence type="ECO:0000256" key="1">
    <source>
        <dbReference type="SAM" id="Phobius"/>
    </source>
</evidence>
<reference evidence="2 3" key="1">
    <citation type="submission" date="2016-11" db="EMBL/GenBank/DDBJ databases">
        <title>Paenibacillus species isolates.</title>
        <authorList>
            <person name="Beno S.M."/>
        </authorList>
    </citation>
    <scope>NUCLEOTIDE SEQUENCE [LARGE SCALE GENOMIC DNA]</scope>
    <source>
        <strain evidence="2 3">FSL H8-0246</strain>
    </source>
</reference>
<dbReference type="Proteomes" id="UP000187134">
    <property type="component" value="Unassembled WGS sequence"/>
</dbReference>
<feature type="transmembrane region" description="Helical" evidence="1">
    <location>
        <begin position="66"/>
        <end position="82"/>
    </location>
</feature>
<protein>
    <submittedName>
        <fullName evidence="2">Uncharacterized protein</fullName>
    </submittedName>
</protein>
<accession>A0A1R1C552</accession>
<proteinExistence type="predicted"/>
<sequence>MVDMYLIITVAILGMILFYSLIAYFLIRFISRKAFKLTLTKYEMMEIMTWLAVLFITFMMIKNGSINLLLPVVLLIIPLINLRRSNRKHRETN</sequence>
<name>A0A1R1C552_PAEAM</name>
<keyword evidence="1" id="KW-1133">Transmembrane helix</keyword>
<organism evidence="2 3">
    <name type="scientific">Paenibacillus amylolyticus</name>
    <dbReference type="NCBI Taxonomy" id="1451"/>
    <lineage>
        <taxon>Bacteria</taxon>
        <taxon>Bacillati</taxon>
        <taxon>Bacillota</taxon>
        <taxon>Bacilli</taxon>
        <taxon>Bacillales</taxon>
        <taxon>Paenibacillaceae</taxon>
        <taxon>Paenibacillus</taxon>
    </lineage>
</organism>
<dbReference type="AlphaFoldDB" id="A0A1R1C552"/>
<keyword evidence="1" id="KW-0812">Transmembrane</keyword>
<feature type="transmembrane region" description="Helical" evidence="1">
    <location>
        <begin position="42"/>
        <end position="60"/>
    </location>
</feature>
<evidence type="ECO:0000313" key="3">
    <source>
        <dbReference type="Proteomes" id="UP000187134"/>
    </source>
</evidence>
<dbReference type="EMBL" id="MRTJ01000001">
    <property type="protein sequence ID" value="OMF17189.1"/>
    <property type="molecule type" value="Genomic_DNA"/>
</dbReference>
<keyword evidence="1" id="KW-0472">Membrane</keyword>